<feature type="domain" description="HTH cro/C1-type" evidence="2">
    <location>
        <begin position="8"/>
        <end position="62"/>
    </location>
</feature>
<keyword evidence="1" id="KW-0238">DNA-binding</keyword>
<dbReference type="SMART" id="SM00530">
    <property type="entry name" value="HTH_XRE"/>
    <property type="match status" value="1"/>
</dbReference>
<proteinExistence type="predicted"/>
<dbReference type="PANTHER" id="PTHR36924">
    <property type="entry name" value="ANTITOXIN HIGA-1"/>
    <property type="match status" value="1"/>
</dbReference>
<gene>
    <name evidence="3" type="ORF">KC622_00225</name>
</gene>
<evidence type="ECO:0000259" key="2">
    <source>
        <dbReference type="PROSITE" id="PS50943"/>
    </source>
</evidence>
<dbReference type="PROSITE" id="PS50943">
    <property type="entry name" value="HTH_CROC1"/>
    <property type="match status" value="1"/>
</dbReference>
<dbReference type="GO" id="GO:0003677">
    <property type="term" value="F:DNA binding"/>
    <property type="evidence" value="ECO:0007669"/>
    <property type="project" value="UniProtKB-KW"/>
</dbReference>
<accession>A0A955HYL7</accession>
<evidence type="ECO:0000313" key="3">
    <source>
        <dbReference type="EMBL" id="MCA9374736.1"/>
    </source>
</evidence>
<dbReference type="PANTHER" id="PTHR36924:SF1">
    <property type="entry name" value="ANTITOXIN HIGA-1"/>
    <property type="match status" value="1"/>
</dbReference>
<dbReference type="Gene3D" id="1.10.260.40">
    <property type="entry name" value="lambda repressor-like DNA-binding domains"/>
    <property type="match status" value="1"/>
</dbReference>
<evidence type="ECO:0000256" key="1">
    <source>
        <dbReference type="ARBA" id="ARBA00023125"/>
    </source>
</evidence>
<reference evidence="3" key="2">
    <citation type="journal article" date="2021" name="Microbiome">
        <title>Successional dynamics and alternative stable states in a saline activated sludge microbial community over 9 years.</title>
        <authorList>
            <person name="Wang Y."/>
            <person name="Ye J."/>
            <person name="Ju F."/>
            <person name="Liu L."/>
            <person name="Boyd J.A."/>
            <person name="Deng Y."/>
            <person name="Parks D.H."/>
            <person name="Jiang X."/>
            <person name="Yin X."/>
            <person name="Woodcroft B.J."/>
            <person name="Tyson G.W."/>
            <person name="Hugenholtz P."/>
            <person name="Polz M.F."/>
            <person name="Zhang T."/>
        </authorList>
    </citation>
    <scope>NUCLEOTIDE SEQUENCE</scope>
    <source>
        <strain evidence="3">HKST-UBA16</strain>
    </source>
</reference>
<dbReference type="InterPro" id="IPR013430">
    <property type="entry name" value="Toxin_antidote_HigA"/>
</dbReference>
<dbReference type="EMBL" id="JAGQLM010000011">
    <property type="protein sequence ID" value="MCA9374736.1"/>
    <property type="molecule type" value="Genomic_DNA"/>
</dbReference>
<dbReference type="InterPro" id="IPR010982">
    <property type="entry name" value="Lambda_DNA-bd_dom_sf"/>
</dbReference>
<organism evidence="3 4">
    <name type="scientific">Candidatus Dojkabacteria bacterium</name>
    <dbReference type="NCBI Taxonomy" id="2099670"/>
    <lineage>
        <taxon>Bacteria</taxon>
        <taxon>Candidatus Dojkabacteria</taxon>
    </lineage>
</organism>
<name>A0A955HYL7_9BACT</name>
<reference evidence="3" key="1">
    <citation type="submission" date="2020-04" db="EMBL/GenBank/DDBJ databases">
        <authorList>
            <person name="Zhang T."/>
        </authorList>
    </citation>
    <scope>NUCLEOTIDE SEQUENCE</scope>
    <source>
        <strain evidence="3">HKST-UBA16</strain>
    </source>
</reference>
<dbReference type="InterPro" id="IPR001387">
    <property type="entry name" value="Cro/C1-type_HTH"/>
</dbReference>
<dbReference type="Pfam" id="PF01381">
    <property type="entry name" value="HTH_3"/>
    <property type="match status" value="1"/>
</dbReference>
<dbReference type="AlphaFoldDB" id="A0A955HYL7"/>
<dbReference type="Proteomes" id="UP000748332">
    <property type="component" value="Unassembled WGS sequence"/>
</dbReference>
<sequence length="99" mass="11379">MSLGEVLLEDFLKPLGINQYRLAKEMKVYPRKINEIVHGKRSITADTALRLSRYFGTSAELWMNLQALYDLEKTRDEIEEQVAKEISPLVQENLNAALV</sequence>
<dbReference type="CDD" id="cd00093">
    <property type="entry name" value="HTH_XRE"/>
    <property type="match status" value="1"/>
</dbReference>
<comment type="caution">
    <text evidence="3">The sequence shown here is derived from an EMBL/GenBank/DDBJ whole genome shotgun (WGS) entry which is preliminary data.</text>
</comment>
<dbReference type="NCBIfam" id="TIGR02607">
    <property type="entry name" value="antidote_HigA"/>
    <property type="match status" value="1"/>
</dbReference>
<protein>
    <submittedName>
        <fullName evidence="3">HigA family addiction module antidote protein</fullName>
    </submittedName>
</protein>
<dbReference type="SUPFAM" id="SSF47413">
    <property type="entry name" value="lambda repressor-like DNA-binding domains"/>
    <property type="match status" value="1"/>
</dbReference>
<evidence type="ECO:0000313" key="4">
    <source>
        <dbReference type="Proteomes" id="UP000748332"/>
    </source>
</evidence>